<accession>A0AAV9P150</accession>
<evidence type="ECO:0000256" key="3">
    <source>
        <dbReference type="ARBA" id="ARBA00004721"/>
    </source>
</evidence>
<name>A0AAV9P150_9PEZI</name>
<dbReference type="Proteomes" id="UP001337655">
    <property type="component" value="Unassembled WGS sequence"/>
</dbReference>
<keyword evidence="5" id="KW-0808">Transferase</keyword>
<evidence type="ECO:0000256" key="9">
    <source>
        <dbReference type="SAM" id="Phobius"/>
    </source>
</evidence>
<comment type="similarity">
    <text evidence="4">Belongs to the UbiA prenyltransferase family.</text>
</comment>
<evidence type="ECO:0000256" key="1">
    <source>
        <dbReference type="ARBA" id="ARBA00001946"/>
    </source>
</evidence>
<feature type="transmembrane region" description="Helical" evidence="9">
    <location>
        <begin position="290"/>
        <end position="311"/>
    </location>
</feature>
<sequence length="344" mass="37478">MPEKAYRYNREGSQQVYPDDVIAGKQSSSFDTCEAVERSPVLRRLPRCFVPYAQLIRLDKPIGFVIVYFPYAIGILFAASISPSTIPVRTLMRQGGIFLLGSIVLRSAGCTWDDIVDQDLDSQVERSRTRPLVRGTVSTTEALLFMSAVSACGILLLSRLPWECSADAAFITALSFVYPYMKRFTDYTQVVLGLTIGFAVVMTMHALEVNPLADCNQMCTGSLWFAIALLMMLYDIVYAGQDTNDDVKAGVRSMAVLFKSHIRVVISLLASAIIACLVSVGAVGGLGPRYLIITVGGSSSALLTMIMAMDLKVPASCHKYCGGAYMLTSVAMLLGFLAEYQGRS</sequence>
<keyword evidence="11" id="KW-1185">Reference proteome</keyword>
<dbReference type="InterPro" id="IPR044878">
    <property type="entry name" value="UbiA_sf"/>
</dbReference>
<comment type="cofactor">
    <cofactor evidence="1">
        <name>Mg(2+)</name>
        <dbReference type="ChEBI" id="CHEBI:18420"/>
    </cofactor>
</comment>
<feature type="transmembrane region" description="Helical" evidence="9">
    <location>
        <begin position="187"/>
        <end position="207"/>
    </location>
</feature>
<dbReference type="GO" id="GO:0005743">
    <property type="term" value="C:mitochondrial inner membrane"/>
    <property type="evidence" value="ECO:0007669"/>
    <property type="project" value="TreeGrafter"/>
</dbReference>
<feature type="transmembrane region" description="Helical" evidence="9">
    <location>
        <begin position="62"/>
        <end position="82"/>
    </location>
</feature>
<evidence type="ECO:0000256" key="8">
    <source>
        <dbReference type="ARBA" id="ARBA00023136"/>
    </source>
</evidence>
<feature type="transmembrane region" description="Helical" evidence="9">
    <location>
        <begin position="323"/>
        <end position="340"/>
    </location>
</feature>
<evidence type="ECO:0000256" key="5">
    <source>
        <dbReference type="ARBA" id="ARBA00022679"/>
    </source>
</evidence>
<dbReference type="EMBL" id="JAVRRT010000014">
    <property type="protein sequence ID" value="KAK5166028.1"/>
    <property type="molecule type" value="Genomic_DNA"/>
</dbReference>
<dbReference type="PANTHER" id="PTHR11048">
    <property type="entry name" value="PRENYLTRANSFERASES"/>
    <property type="match status" value="1"/>
</dbReference>
<dbReference type="GO" id="GO:0008412">
    <property type="term" value="F:4-hydroxybenzoate polyprenyltransferase activity"/>
    <property type="evidence" value="ECO:0007669"/>
    <property type="project" value="TreeGrafter"/>
</dbReference>
<feature type="transmembrane region" description="Helical" evidence="9">
    <location>
        <begin position="219"/>
        <end position="240"/>
    </location>
</feature>
<dbReference type="InterPro" id="IPR039653">
    <property type="entry name" value="Prenyltransferase"/>
</dbReference>
<feature type="transmembrane region" description="Helical" evidence="9">
    <location>
        <begin position="260"/>
        <end position="283"/>
    </location>
</feature>
<dbReference type="GeneID" id="89929622"/>
<evidence type="ECO:0000256" key="4">
    <source>
        <dbReference type="ARBA" id="ARBA00005985"/>
    </source>
</evidence>
<proteinExistence type="inferred from homology"/>
<dbReference type="Gene3D" id="1.20.120.1780">
    <property type="entry name" value="UbiA prenyltransferase"/>
    <property type="match status" value="1"/>
</dbReference>
<evidence type="ECO:0000313" key="11">
    <source>
        <dbReference type="Proteomes" id="UP001337655"/>
    </source>
</evidence>
<dbReference type="InterPro" id="IPR000537">
    <property type="entry name" value="UbiA_prenyltransferase"/>
</dbReference>
<dbReference type="PANTHER" id="PTHR11048:SF39">
    <property type="entry name" value="POLYPRENYL TRANSFERASE AUSN"/>
    <property type="match status" value="1"/>
</dbReference>
<comment type="caution">
    <text evidence="10">The sequence shown here is derived from an EMBL/GenBank/DDBJ whole genome shotgun (WGS) entry which is preliminary data.</text>
</comment>
<evidence type="ECO:0000313" key="10">
    <source>
        <dbReference type="EMBL" id="KAK5166028.1"/>
    </source>
</evidence>
<dbReference type="FunFam" id="1.20.120.1780:FF:000001">
    <property type="entry name" value="4-hydroxybenzoate octaprenyltransferase"/>
    <property type="match status" value="1"/>
</dbReference>
<dbReference type="RefSeq" id="XP_064655981.1">
    <property type="nucleotide sequence ID" value="XM_064805521.1"/>
</dbReference>
<dbReference type="Gene3D" id="1.10.357.140">
    <property type="entry name" value="UbiA prenyltransferase"/>
    <property type="match status" value="1"/>
</dbReference>
<comment type="subcellular location">
    <subcellularLocation>
        <location evidence="2">Membrane</location>
        <topology evidence="2">Multi-pass membrane protein</topology>
    </subcellularLocation>
</comment>
<comment type="pathway">
    <text evidence="3">Secondary metabolite biosynthesis; terpenoid biosynthesis.</text>
</comment>
<evidence type="ECO:0000256" key="6">
    <source>
        <dbReference type="ARBA" id="ARBA00022692"/>
    </source>
</evidence>
<evidence type="ECO:0000256" key="2">
    <source>
        <dbReference type="ARBA" id="ARBA00004141"/>
    </source>
</evidence>
<organism evidence="10 11">
    <name type="scientific">Saxophila tyrrhenica</name>
    <dbReference type="NCBI Taxonomy" id="1690608"/>
    <lineage>
        <taxon>Eukaryota</taxon>
        <taxon>Fungi</taxon>
        <taxon>Dikarya</taxon>
        <taxon>Ascomycota</taxon>
        <taxon>Pezizomycotina</taxon>
        <taxon>Dothideomycetes</taxon>
        <taxon>Dothideomycetidae</taxon>
        <taxon>Mycosphaerellales</taxon>
        <taxon>Extremaceae</taxon>
        <taxon>Saxophila</taxon>
    </lineage>
</organism>
<keyword evidence="6 9" id="KW-0812">Transmembrane</keyword>
<dbReference type="Pfam" id="PF01040">
    <property type="entry name" value="UbiA"/>
    <property type="match status" value="1"/>
</dbReference>
<dbReference type="AlphaFoldDB" id="A0AAV9P150"/>
<gene>
    <name evidence="10" type="ORF">LTR77_008289</name>
</gene>
<evidence type="ECO:0000256" key="7">
    <source>
        <dbReference type="ARBA" id="ARBA00022989"/>
    </source>
</evidence>
<keyword evidence="7 9" id="KW-1133">Transmembrane helix</keyword>
<keyword evidence="8 9" id="KW-0472">Membrane</keyword>
<protein>
    <submittedName>
        <fullName evidence="10">Uncharacterized protein</fullName>
    </submittedName>
</protein>
<dbReference type="GO" id="GO:0006744">
    <property type="term" value="P:ubiquinone biosynthetic process"/>
    <property type="evidence" value="ECO:0007669"/>
    <property type="project" value="TreeGrafter"/>
</dbReference>
<reference evidence="10 11" key="1">
    <citation type="submission" date="2023-08" db="EMBL/GenBank/DDBJ databases">
        <title>Black Yeasts Isolated from many extreme environments.</title>
        <authorList>
            <person name="Coleine C."/>
            <person name="Stajich J.E."/>
            <person name="Selbmann L."/>
        </authorList>
    </citation>
    <scope>NUCLEOTIDE SEQUENCE [LARGE SCALE GENOMIC DNA]</scope>
    <source>
        <strain evidence="10 11">CCFEE 5935</strain>
    </source>
</reference>
<dbReference type="CDD" id="cd13959">
    <property type="entry name" value="PT_UbiA_COQ2"/>
    <property type="match status" value="1"/>
</dbReference>
<dbReference type="FunFam" id="1.10.357.140:FF:000008">
    <property type="entry name" value="4-hydroxybenzoate octaprenyltransferase"/>
    <property type="match status" value="1"/>
</dbReference>